<reference evidence="2 3" key="1">
    <citation type="journal article" date="2010" name="Plant Cell">
        <title>The Chlorella variabilis NC64A genome reveals adaptation to photosymbiosis, coevolution with viruses, and cryptic sex.</title>
        <authorList>
            <person name="Blanc G."/>
            <person name="Duncan G."/>
            <person name="Agarkova I."/>
            <person name="Borodovsky M."/>
            <person name="Gurnon J."/>
            <person name="Kuo A."/>
            <person name="Lindquist E."/>
            <person name="Lucas S."/>
            <person name="Pangilinan J."/>
            <person name="Polle J."/>
            <person name="Salamov A."/>
            <person name="Terry A."/>
            <person name="Yamada T."/>
            <person name="Dunigan D.D."/>
            <person name="Grigoriev I.V."/>
            <person name="Claverie J.M."/>
            <person name="Van Etten J.L."/>
        </authorList>
    </citation>
    <scope>NUCLEOTIDE SEQUENCE [LARGE SCALE GENOMIC DNA]</scope>
    <source>
        <strain evidence="2 3">NC64A</strain>
    </source>
</reference>
<dbReference type="Proteomes" id="UP000008141">
    <property type="component" value="Unassembled WGS sequence"/>
</dbReference>
<dbReference type="RefSeq" id="XP_005848543.1">
    <property type="nucleotide sequence ID" value="XM_005848481.1"/>
</dbReference>
<organism evidence="3">
    <name type="scientific">Chlorella variabilis</name>
    <name type="common">Green alga</name>
    <dbReference type="NCBI Taxonomy" id="554065"/>
    <lineage>
        <taxon>Eukaryota</taxon>
        <taxon>Viridiplantae</taxon>
        <taxon>Chlorophyta</taxon>
        <taxon>core chlorophytes</taxon>
        <taxon>Trebouxiophyceae</taxon>
        <taxon>Chlorellales</taxon>
        <taxon>Chlorellaceae</taxon>
        <taxon>Chlorella clade</taxon>
        <taxon>Chlorella</taxon>
    </lineage>
</organism>
<dbReference type="GeneID" id="17355808"/>
<dbReference type="InParanoid" id="E1ZCI8"/>
<accession>E1ZCI8</accession>
<dbReference type="KEGG" id="cvr:CHLNCDRAFT_145076"/>
<evidence type="ECO:0000313" key="3">
    <source>
        <dbReference type="Proteomes" id="UP000008141"/>
    </source>
</evidence>
<keyword evidence="1" id="KW-0732">Signal</keyword>
<evidence type="ECO:0000256" key="1">
    <source>
        <dbReference type="SAM" id="SignalP"/>
    </source>
</evidence>
<evidence type="ECO:0000313" key="2">
    <source>
        <dbReference type="EMBL" id="EFN56441.1"/>
    </source>
</evidence>
<feature type="signal peptide" evidence="1">
    <location>
        <begin position="1"/>
        <end position="26"/>
    </location>
</feature>
<dbReference type="EMBL" id="GL433842">
    <property type="protein sequence ID" value="EFN56441.1"/>
    <property type="molecule type" value="Genomic_DNA"/>
</dbReference>
<dbReference type="AlphaFoldDB" id="E1ZCI8"/>
<protein>
    <submittedName>
        <fullName evidence="2">Expressed protein</fullName>
    </submittedName>
</protein>
<gene>
    <name evidence="2" type="ORF">CHLNCDRAFT_145076</name>
</gene>
<dbReference type="OrthoDB" id="519031at2759"/>
<feature type="chain" id="PRO_5003156185" evidence="1">
    <location>
        <begin position="27"/>
        <end position="444"/>
    </location>
</feature>
<proteinExistence type="predicted"/>
<name>E1ZCI8_CHLVA</name>
<sequence length="444" mass="46159">MGGAQTGGPRWAAVLLILSALLQVAGQEAADGTVSPLLEDRIVAAALAASSGTSSCPRVALFFSLTLLGVKRKQDFTPTVKIAYKQTLARMAPGATIIPVAIDAEDLGQAIHTVALFPGAVPAGVVAAQQLAAKLRAGGLNAHFDQRKFGRVHPEVISEPYLADSTGDTIPSLPGSHPAGMISVAWYDLRPDQVTAGKRQAYVAAIQKLLPGSVVTYKTHIDDGDWTGAGGNAALEKLSMDTVISNASPAALAKALNTIRTRPASFGQMAPEDGYAVRWVPDSDFVSPCDVRTALKLTGILAFMPNCDRQTTTAYLAAIKASLPSDVATTVVSATRVSSGCQVVTSSSYPDSRHTPALTLARRLVPTPYPLGGKTFGSGSSYPAFLVEGDVSTGKQHDVVTSKFVLLTSATATGPTTGKGSAAPIPGNSFVKYEFKLQPAKCLL</sequence>
<keyword evidence="3" id="KW-1185">Reference proteome</keyword>